<feature type="compositionally biased region" description="Polar residues" evidence="7">
    <location>
        <begin position="142"/>
        <end position="156"/>
    </location>
</feature>
<comment type="caution">
    <text evidence="8">The sequence shown here is derived from an EMBL/GenBank/DDBJ whole genome shotgun (WGS) entry which is preliminary data.</text>
</comment>
<evidence type="ECO:0000256" key="3">
    <source>
        <dbReference type="ARBA" id="ARBA00022553"/>
    </source>
</evidence>
<feature type="compositionally biased region" description="Polar residues" evidence="7">
    <location>
        <begin position="89"/>
        <end position="110"/>
    </location>
</feature>
<dbReference type="Pfam" id="PF00418">
    <property type="entry name" value="Tubulin-binding"/>
    <property type="match status" value="5"/>
</dbReference>
<keyword evidence="2 6" id="KW-0963">Cytoplasm</keyword>
<feature type="compositionally biased region" description="Basic and acidic residues" evidence="7">
    <location>
        <begin position="185"/>
        <end position="207"/>
    </location>
</feature>
<dbReference type="InterPro" id="IPR027324">
    <property type="entry name" value="MAP2/MAP4/Tau"/>
</dbReference>
<dbReference type="EMBL" id="JARKIK010000004">
    <property type="protein sequence ID" value="KAK8752453.1"/>
    <property type="molecule type" value="Genomic_DNA"/>
</dbReference>
<feature type="compositionally biased region" description="Polar residues" evidence="7">
    <location>
        <begin position="451"/>
        <end position="476"/>
    </location>
</feature>
<evidence type="ECO:0000256" key="1">
    <source>
        <dbReference type="ARBA" id="ARBA00004245"/>
    </source>
</evidence>
<organism evidence="8 9">
    <name type="scientific">Cherax quadricarinatus</name>
    <name type="common">Australian red claw crayfish</name>
    <dbReference type="NCBI Taxonomy" id="27406"/>
    <lineage>
        <taxon>Eukaryota</taxon>
        <taxon>Metazoa</taxon>
        <taxon>Ecdysozoa</taxon>
        <taxon>Arthropoda</taxon>
        <taxon>Crustacea</taxon>
        <taxon>Multicrustacea</taxon>
        <taxon>Malacostraca</taxon>
        <taxon>Eumalacostraca</taxon>
        <taxon>Eucarida</taxon>
        <taxon>Decapoda</taxon>
        <taxon>Pleocyemata</taxon>
        <taxon>Astacidea</taxon>
        <taxon>Parastacoidea</taxon>
        <taxon>Parastacidae</taxon>
        <taxon>Cherax</taxon>
    </lineage>
</organism>
<keyword evidence="4" id="KW-0677">Repeat</keyword>
<feature type="region of interest" description="Disordered" evidence="7">
    <location>
        <begin position="89"/>
        <end position="293"/>
    </location>
</feature>
<keyword evidence="5 6" id="KW-0206">Cytoskeleton</keyword>
<dbReference type="PANTHER" id="PTHR11501">
    <property type="entry name" value="MICROTUBULE-ASSOCIATED PROTEIN"/>
    <property type="match status" value="1"/>
</dbReference>
<gene>
    <name evidence="8" type="ORF">OTU49_005693</name>
</gene>
<feature type="compositionally biased region" description="Low complexity" evidence="7">
    <location>
        <begin position="240"/>
        <end position="249"/>
    </location>
</feature>
<dbReference type="PANTHER" id="PTHR11501:SF18">
    <property type="entry name" value="MICROTUBULE-ASSOCIATED PROTEIN"/>
    <property type="match status" value="1"/>
</dbReference>
<dbReference type="PROSITE" id="PS00229">
    <property type="entry name" value="TAU_MAP_1"/>
    <property type="match status" value="1"/>
</dbReference>
<dbReference type="GO" id="GO:0008017">
    <property type="term" value="F:microtubule binding"/>
    <property type="evidence" value="ECO:0007669"/>
    <property type="project" value="InterPro"/>
</dbReference>
<dbReference type="AlphaFoldDB" id="A0AAW0YKV5"/>
<evidence type="ECO:0000256" key="4">
    <source>
        <dbReference type="ARBA" id="ARBA00022737"/>
    </source>
</evidence>
<feature type="compositionally biased region" description="Polar residues" evidence="7">
    <location>
        <begin position="229"/>
        <end position="239"/>
    </location>
</feature>
<feature type="compositionally biased region" description="Basic and acidic residues" evidence="7">
    <location>
        <begin position="435"/>
        <end position="448"/>
    </location>
</feature>
<protein>
    <recommendedName>
        <fullName evidence="6">Microtubule-associated protein</fullName>
    </recommendedName>
</protein>
<dbReference type="Proteomes" id="UP001445076">
    <property type="component" value="Unassembled WGS sequence"/>
</dbReference>
<feature type="compositionally biased region" description="Basic and acidic residues" evidence="7">
    <location>
        <begin position="111"/>
        <end position="140"/>
    </location>
</feature>
<dbReference type="GO" id="GO:0005874">
    <property type="term" value="C:microtubule"/>
    <property type="evidence" value="ECO:0007669"/>
    <property type="project" value="UniProtKB-KW"/>
</dbReference>
<feature type="compositionally biased region" description="Low complexity" evidence="7">
    <location>
        <begin position="491"/>
        <end position="503"/>
    </location>
</feature>
<keyword evidence="6" id="KW-0493">Microtubule</keyword>
<dbReference type="GO" id="GO:0031175">
    <property type="term" value="P:neuron projection development"/>
    <property type="evidence" value="ECO:0007669"/>
    <property type="project" value="TreeGrafter"/>
</dbReference>
<evidence type="ECO:0000256" key="7">
    <source>
        <dbReference type="SAM" id="MobiDB-lite"/>
    </source>
</evidence>
<dbReference type="EMBL" id="JARKIK010000004">
    <property type="protein sequence ID" value="KAK8752463.1"/>
    <property type="molecule type" value="Genomic_DNA"/>
</dbReference>
<feature type="region of interest" description="Disordered" evidence="7">
    <location>
        <begin position="420"/>
        <end position="503"/>
    </location>
</feature>
<evidence type="ECO:0000313" key="9">
    <source>
        <dbReference type="Proteomes" id="UP001445076"/>
    </source>
</evidence>
<dbReference type="GO" id="GO:0000226">
    <property type="term" value="P:microtubule cytoskeleton organization"/>
    <property type="evidence" value="ECO:0007669"/>
    <property type="project" value="TreeGrafter"/>
</dbReference>
<evidence type="ECO:0000256" key="6">
    <source>
        <dbReference type="RuleBase" id="RU000686"/>
    </source>
</evidence>
<dbReference type="InterPro" id="IPR001084">
    <property type="entry name" value="MAP_tubulin-bd_rpt"/>
</dbReference>
<evidence type="ECO:0000256" key="2">
    <source>
        <dbReference type="ARBA" id="ARBA00022490"/>
    </source>
</evidence>
<accession>A0AAW0YKV5</accession>
<feature type="compositionally biased region" description="Basic and acidic residues" evidence="7">
    <location>
        <begin position="157"/>
        <end position="174"/>
    </location>
</feature>
<evidence type="ECO:0000313" key="8">
    <source>
        <dbReference type="EMBL" id="KAK8752463.1"/>
    </source>
</evidence>
<evidence type="ECO:0000256" key="5">
    <source>
        <dbReference type="ARBA" id="ARBA00023212"/>
    </source>
</evidence>
<keyword evidence="9" id="KW-1185">Reference proteome</keyword>
<name>A0AAW0YKV5_CHEQU</name>
<dbReference type="GO" id="GO:0043005">
    <property type="term" value="C:neuron projection"/>
    <property type="evidence" value="ECO:0007669"/>
    <property type="project" value="TreeGrafter"/>
</dbReference>
<reference evidence="8 9" key="1">
    <citation type="journal article" date="2024" name="BMC Genomics">
        <title>Genome assembly of redclaw crayfish (Cherax quadricarinatus) provides insights into its immune adaptation and hypoxia tolerance.</title>
        <authorList>
            <person name="Liu Z."/>
            <person name="Zheng J."/>
            <person name="Li H."/>
            <person name="Fang K."/>
            <person name="Wang S."/>
            <person name="He J."/>
            <person name="Zhou D."/>
            <person name="Weng S."/>
            <person name="Chi M."/>
            <person name="Gu Z."/>
            <person name="He J."/>
            <person name="Li F."/>
            <person name="Wang M."/>
        </authorList>
    </citation>
    <scope>NUCLEOTIDE SEQUENCE [LARGE SCALE GENOMIC DNA]</scope>
    <source>
        <strain evidence="8">ZL_2023a</strain>
    </source>
</reference>
<proteinExistence type="predicted"/>
<comment type="subcellular location">
    <subcellularLocation>
        <location evidence="1 6">Cytoplasm</location>
        <location evidence="1 6">Cytoskeleton</location>
    </subcellularLocation>
</comment>
<reference evidence="8" key="2">
    <citation type="submission" date="2024-01" db="EMBL/GenBank/DDBJ databases">
        <authorList>
            <person name="He J."/>
            <person name="Wang M."/>
            <person name="Zheng J."/>
            <person name="Liu Z."/>
        </authorList>
    </citation>
    <scope>NUCLEOTIDE SEQUENCE</scope>
    <source>
        <strain evidence="8">ZL_2023a</strain>
        <tissue evidence="8">Muscle</tissue>
    </source>
</reference>
<sequence>MDPAAASGAVPRPSEPLLPGQVPTVDAKEAVGEHKQVTSMTDAAVKAPLPVAVDVKPTKLDTVVSAESGKVALSQEHDDNDDVVVQPTTVTAHHNGTLNGDFTSLSTTSPPKKEDTLKDKEKQDKPGEKVDPSIKPEEPCSKVTTKDSQQAVSVTIDSKEANGEPHSDDDRRSQGADASPVNGSTDDKGATPSQETERGSPREDGAPARESPATVKALGAEEGHDSGVDESTQAKENGQSRSPSKGSRGSPRKRIPRSSDPSPLKQKPTPSAASAERKAVPMNKIEVGKTASPNLKAVKSKIGSMDNAAYKPGGGKVKIESKKLDFSKTSSKIAAKNVAYTPGGGDKKIESQKLKWNVSSKIGSLENKDHKPGGGDKKIESQKLVFKAQPKVGSRENIKHKAGGGDVQIEKKKLDFKEKASSKVGSLNNVQHKAGGGDKKIFDDKDYLKQIQGSPCKTPTSKASSEANLSRTQSPSPALMSPATQDEEEVVPAAATEEVTPTQ</sequence>
<feature type="region of interest" description="Disordered" evidence="7">
    <location>
        <begin position="1"/>
        <end position="22"/>
    </location>
</feature>
<dbReference type="PROSITE" id="PS51491">
    <property type="entry name" value="TAU_MAP_2"/>
    <property type="match status" value="4"/>
</dbReference>
<keyword evidence="3" id="KW-0597">Phosphoprotein</keyword>